<comment type="caution">
    <text evidence="1">The sequence shown here is derived from an EMBL/GenBank/DDBJ whole genome shotgun (WGS) entry which is preliminary data.</text>
</comment>
<evidence type="ECO:0000313" key="1">
    <source>
        <dbReference type="EMBL" id="KAK8963473.1"/>
    </source>
</evidence>
<accession>A0ABR2MKH9</accession>
<gene>
    <name evidence="1" type="ORF">KSP40_PGU004312</name>
</gene>
<sequence>MEASPFPVGASPVGDGVAAVLHHFCRRHHHSMSERPHVCDGVTIPCYGLHSSRGSGSPMVARLPMSESPVAGGTSITGSRWKSFFNMIA</sequence>
<dbReference type="EMBL" id="JBBWWR010000007">
    <property type="protein sequence ID" value="KAK8963473.1"/>
    <property type="molecule type" value="Genomic_DNA"/>
</dbReference>
<proteinExistence type="predicted"/>
<keyword evidence="2" id="KW-1185">Reference proteome</keyword>
<evidence type="ECO:0000313" key="2">
    <source>
        <dbReference type="Proteomes" id="UP001412067"/>
    </source>
</evidence>
<name>A0ABR2MKH9_9ASPA</name>
<protein>
    <submittedName>
        <fullName evidence="1">Uncharacterized protein</fullName>
    </submittedName>
</protein>
<dbReference type="Proteomes" id="UP001412067">
    <property type="component" value="Unassembled WGS sequence"/>
</dbReference>
<reference evidence="1 2" key="1">
    <citation type="journal article" date="2022" name="Nat. Plants">
        <title>Genomes of leafy and leafless Platanthera orchids illuminate the evolution of mycoheterotrophy.</title>
        <authorList>
            <person name="Li M.H."/>
            <person name="Liu K.W."/>
            <person name="Li Z."/>
            <person name="Lu H.C."/>
            <person name="Ye Q.L."/>
            <person name="Zhang D."/>
            <person name="Wang J.Y."/>
            <person name="Li Y.F."/>
            <person name="Zhong Z.M."/>
            <person name="Liu X."/>
            <person name="Yu X."/>
            <person name="Liu D.K."/>
            <person name="Tu X.D."/>
            <person name="Liu B."/>
            <person name="Hao Y."/>
            <person name="Liao X.Y."/>
            <person name="Jiang Y.T."/>
            <person name="Sun W.H."/>
            <person name="Chen J."/>
            <person name="Chen Y.Q."/>
            <person name="Ai Y."/>
            <person name="Zhai J.W."/>
            <person name="Wu S.S."/>
            <person name="Zhou Z."/>
            <person name="Hsiao Y.Y."/>
            <person name="Wu W.L."/>
            <person name="Chen Y.Y."/>
            <person name="Lin Y.F."/>
            <person name="Hsu J.L."/>
            <person name="Li C.Y."/>
            <person name="Wang Z.W."/>
            <person name="Zhao X."/>
            <person name="Zhong W.Y."/>
            <person name="Ma X.K."/>
            <person name="Ma L."/>
            <person name="Huang J."/>
            <person name="Chen G.Z."/>
            <person name="Huang M.Z."/>
            <person name="Huang L."/>
            <person name="Peng D.H."/>
            <person name="Luo Y.B."/>
            <person name="Zou S.Q."/>
            <person name="Chen S.P."/>
            <person name="Lan S."/>
            <person name="Tsai W.C."/>
            <person name="Van de Peer Y."/>
            <person name="Liu Z.J."/>
        </authorList>
    </citation>
    <scope>NUCLEOTIDE SEQUENCE [LARGE SCALE GENOMIC DNA]</scope>
    <source>
        <strain evidence="1">Lor288</strain>
    </source>
</reference>
<organism evidence="1 2">
    <name type="scientific">Platanthera guangdongensis</name>
    <dbReference type="NCBI Taxonomy" id="2320717"/>
    <lineage>
        <taxon>Eukaryota</taxon>
        <taxon>Viridiplantae</taxon>
        <taxon>Streptophyta</taxon>
        <taxon>Embryophyta</taxon>
        <taxon>Tracheophyta</taxon>
        <taxon>Spermatophyta</taxon>
        <taxon>Magnoliopsida</taxon>
        <taxon>Liliopsida</taxon>
        <taxon>Asparagales</taxon>
        <taxon>Orchidaceae</taxon>
        <taxon>Orchidoideae</taxon>
        <taxon>Orchideae</taxon>
        <taxon>Orchidinae</taxon>
        <taxon>Platanthera</taxon>
    </lineage>
</organism>